<evidence type="ECO:0000313" key="12">
    <source>
        <dbReference type="EMBL" id="RXH70093.1"/>
    </source>
</evidence>
<dbReference type="PROSITE" id="PS00781">
    <property type="entry name" value="PEPCASE_1"/>
    <property type="match status" value="1"/>
</dbReference>
<gene>
    <name evidence="12" type="ORF">DVH24_007349</name>
</gene>
<sequence length="1066" mass="119917">MTDTTDDIAEEISFQSFEDDCRMLGSLLQEVLQREVRSQITEKVERTRILAQSACTMRNAGIEDVAEVLEKQLASEISKMSLEEALILARAFSHYLNLMGVAETHHRVRKQRNDSNEASLSKSCDDIFNQLVHGGVSPDELYNTVCKQEVEIVLTAHPTQINRRTLQYKHIRIAHLLGYKDRPDIGNEDKEMLIEDLVREITSIWQTDELRRHKPTPVDEARAGLNIVEQSLWKAVPHYLRRVSNALKKHTGKPLPLTCTPIKFGSWMGGDRDGNPNVTAKVTKDVSLLSRWMAIDLYVRELDNLKFELSMNRCSDRLSRLADEILEQGLACCSSSALIHSLLTRLRNQNFSPETSSEDRHENWHQWLGRHQSKQQGAALPSQLPARADQPSCTECNPRIQIMRADYLPKHQDGQDSPKSSPSSQSPFLNGHTIPNGSSGSPSSNSSRLLNQRKMFAESQIGRSSFQKLLEPRPPQRSGIAPYRVVLGNVKDKLMKAQRRLELLLEDLPCEYDPWDCYDTSDQLLEPLLLCYESLQSCGSGVLADGRLTDLIRRVATFGMVLMKLDLRQESGRHAETLDAVTKYLDMGTYSEWDEEKKLEFLTKELKGKRPLVPKSMEVGPDVKEVLDTFRVAAELGSDSLGAYVISMASNASDVLAVELLQKDARLAVSGGLGRPCPGGTLRVVPLFETVSDLREAGSAIRKLLSIDWYREHIIKNHNGLQEVMVGYSDSGKDAGRFTAAWELYKAQEDVVAACNEFGIKVTLFHGRGGSIGRGGGPTYLAIQSQPPGSVMGTLRSTEQGEMVQAKFGLPQTAVRQLEIYTTAVLLATIKPPLSPREEKWRNLMEEISKISCQNYRSVVYENPEFLDYFHEATPQAELGFLNIGSRPTRRKTSTGIGHLRAIPWVFAWTQTRFVLPSWLGVGAGLRGVCEKGHTDDLKAMYKEWPFFQCTIDLIEMVLGKADTHIAKQYDEVLVSESRRHLGSELRKELLTTEKYVLVVSGHEKLSENNRSLRKLIESRLPFLNPMNMLQVEVLKRLRRDDDNNKLRDALLITINGIAAGMRNTG</sequence>
<dbReference type="GO" id="GO:0015977">
    <property type="term" value="P:carbon fixation"/>
    <property type="evidence" value="ECO:0007669"/>
    <property type="project" value="UniProtKB-KW"/>
</dbReference>
<feature type="region of interest" description="Disordered" evidence="11">
    <location>
        <begin position="369"/>
        <end position="393"/>
    </location>
</feature>
<evidence type="ECO:0000256" key="9">
    <source>
        <dbReference type="PROSITE-ProRule" id="PRU10111"/>
    </source>
</evidence>
<comment type="subunit">
    <text evidence="3">Homotetramer.</text>
</comment>
<dbReference type="Pfam" id="PF00311">
    <property type="entry name" value="PEPcase"/>
    <property type="match status" value="2"/>
</dbReference>
<dbReference type="GO" id="GO:0008964">
    <property type="term" value="F:phosphoenolpyruvate carboxylase activity"/>
    <property type="evidence" value="ECO:0007669"/>
    <property type="project" value="UniProtKB-EC"/>
</dbReference>
<dbReference type="PRINTS" id="PR00150">
    <property type="entry name" value="PEPCARBXLASE"/>
</dbReference>
<dbReference type="PROSITE" id="PS00393">
    <property type="entry name" value="PEPCASE_2"/>
    <property type="match status" value="1"/>
</dbReference>
<evidence type="ECO:0000256" key="10">
    <source>
        <dbReference type="PROSITE-ProRule" id="PRU10112"/>
    </source>
</evidence>
<proteinExistence type="inferred from homology"/>
<dbReference type="InterPro" id="IPR033129">
    <property type="entry name" value="PEPCASE_His_AS"/>
</dbReference>
<evidence type="ECO:0000256" key="6">
    <source>
        <dbReference type="ARBA" id="ARBA00023239"/>
    </source>
</evidence>
<dbReference type="InterPro" id="IPR018129">
    <property type="entry name" value="PEP_COase_Lys_AS"/>
</dbReference>
<comment type="catalytic activity">
    <reaction evidence="8">
        <text>oxaloacetate + phosphate = phosphoenolpyruvate + hydrogencarbonate</text>
        <dbReference type="Rhea" id="RHEA:28370"/>
        <dbReference type="ChEBI" id="CHEBI:16452"/>
        <dbReference type="ChEBI" id="CHEBI:17544"/>
        <dbReference type="ChEBI" id="CHEBI:43474"/>
        <dbReference type="ChEBI" id="CHEBI:58702"/>
        <dbReference type="EC" id="4.1.1.31"/>
    </reaction>
</comment>
<keyword evidence="5" id="KW-0460">Magnesium</keyword>
<evidence type="ECO:0000256" key="3">
    <source>
        <dbReference type="ARBA" id="ARBA00011881"/>
    </source>
</evidence>
<dbReference type="Gene3D" id="1.20.1440.90">
    <property type="entry name" value="Phosphoenolpyruvate/pyruvate domain"/>
    <property type="match status" value="2"/>
</dbReference>
<evidence type="ECO:0000256" key="5">
    <source>
        <dbReference type="ARBA" id="ARBA00022842"/>
    </source>
</evidence>
<accession>A0A498HME3</accession>
<feature type="active site" evidence="10">
    <location>
        <position position="733"/>
    </location>
</feature>
<dbReference type="STRING" id="3750.A0A498HME3"/>
<comment type="caution">
    <text evidence="12">The sequence shown here is derived from an EMBL/GenBank/DDBJ whole genome shotgun (WGS) entry which is preliminary data.</text>
</comment>
<feature type="active site" evidence="9">
    <location>
        <position position="157"/>
    </location>
</feature>
<evidence type="ECO:0000313" key="13">
    <source>
        <dbReference type="Proteomes" id="UP000290289"/>
    </source>
</evidence>
<feature type="compositionally biased region" description="Low complexity" evidence="11">
    <location>
        <begin position="417"/>
        <end position="427"/>
    </location>
</feature>
<comment type="cofactor">
    <cofactor evidence="1">
        <name>Mg(2+)</name>
        <dbReference type="ChEBI" id="CHEBI:18420"/>
    </cofactor>
</comment>
<dbReference type="InterPro" id="IPR015813">
    <property type="entry name" value="Pyrv/PenolPyrv_kinase-like_dom"/>
</dbReference>
<keyword evidence="7" id="KW-0120">Carbon dioxide fixation</keyword>
<protein>
    <recommendedName>
        <fullName evidence="4">phosphoenolpyruvate carboxylase</fullName>
        <ecNumber evidence="4">4.1.1.31</ecNumber>
    </recommendedName>
</protein>
<evidence type="ECO:0000256" key="8">
    <source>
        <dbReference type="ARBA" id="ARBA00048995"/>
    </source>
</evidence>
<evidence type="ECO:0000256" key="4">
    <source>
        <dbReference type="ARBA" id="ARBA00012305"/>
    </source>
</evidence>
<keyword evidence="13" id="KW-1185">Reference proteome</keyword>
<evidence type="ECO:0000256" key="2">
    <source>
        <dbReference type="ARBA" id="ARBA00008346"/>
    </source>
</evidence>
<evidence type="ECO:0000256" key="7">
    <source>
        <dbReference type="ARBA" id="ARBA00023300"/>
    </source>
</evidence>
<evidence type="ECO:0000256" key="1">
    <source>
        <dbReference type="ARBA" id="ARBA00001946"/>
    </source>
</evidence>
<dbReference type="EC" id="4.1.1.31" evidence="4"/>
<dbReference type="AlphaFoldDB" id="A0A498HME3"/>
<dbReference type="InterPro" id="IPR021135">
    <property type="entry name" value="PEP_COase"/>
</dbReference>
<dbReference type="SUPFAM" id="SSF51621">
    <property type="entry name" value="Phosphoenolpyruvate/pyruvate domain"/>
    <property type="match status" value="1"/>
</dbReference>
<organism evidence="12 13">
    <name type="scientific">Malus domestica</name>
    <name type="common">Apple</name>
    <name type="synonym">Pyrus malus</name>
    <dbReference type="NCBI Taxonomy" id="3750"/>
    <lineage>
        <taxon>Eukaryota</taxon>
        <taxon>Viridiplantae</taxon>
        <taxon>Streptophyta</taxon>
        <taxon>Embryophyta</taxon>
        <taxon>Tracheophyta</taxon>
        <taxon>Spermatophyta</taxon>
        <taxon>Magnoliopsida</taxon>
        <taxon>eudicotyledons</taxon>
        <taxon>Gunneridae</taxon>
        <taxon>Pentapetalae</taxon>
        <taxon>rosids</taxon>
        <taxon>fabids</taxon>
        <taxon>Rosales</taxon>
        <taxon>Rosaceae</taxon>
        <taxon>Amygdaloideae</taxon>
        <taxon>Maleae</taxon>
        <taxon>Malus</taxon>
    </lineage>
</organism>
<dbReference type="InterPro" id="IPR022805">
    <property type="entry name" value="PEP_COase_bac/pln-type"/>
</dbReference>
<keyword evidence="6" id="KW-0456">Lyase</keyword>
<evidence type="ECO:0000256" key="11">
    <source>
        <dbReference type="SAM" id="MobiDB-lite"/>
    </source>
</evidence>
<dbReference type="PANTHER" id="PTHR30523">
    <property type="entry name" value="PHOSPHOENOLPYRUVATE CARBOXYLASE"/>
    <property type="match status" value="1"/>
</dbReference>
<dbReference type="PANTHER" id="PTHR30523:SF6">
    <property type="entry name" value="PHOSPHOENOLPYRUVATE CARBOXYLASE"/>
    <property type="match status" value="1"/>
</dbReference>
<dbReference type="HAMAP" id="MF_00595">
    <property type="entry name" value="PEPcase_type1"/>
    <property type="match status" value="1"/>
</dbReference>
<dbReference type="GO" id="GO:0006099">
    <property type="term" value="P:tricarboxylic acid cycle"/>
    <property type="evidence" value="ECO:0007669"/>
    <property type="project" value="InterPro"/>
</dbReference>
<dbReference type="Proteomes" id="UP000290289">
    <property type="component" value="Chromosome 16"/>
</dbReference>
<dbReference type="FunFam" id="1.20.1440.90:FF:000003">
    <property type="entry name" value="Phosphoenolpyruvate carboxylase 4"/>
    <property type="match status" value="1"/>
</dbReference>
<name>A0A498HME3_MALDO</name>
<feature type="region of interest" description="Disordered" evidence="11">
    <location>
        <begin position="410"/>
        <end position="447"/>
    </location>
</feature>
<dbReference type="EMBL" id="RDQH01000342">
    <property type="protein sequence ID" value="RXH70093.1"/>
    <property type="molecule type" value="Genomic_DNA"/>
</dbReference>
<feature type="compositionally biased region" description="Low complexity" evidence="11">
    <location>
        <begin position="435"/>
        <end position="447"/>
    </location>
</feature>
<reference evidence="12 13" key="1">
    <citation type="submission" date="2018-10" db="EMBL/GenBank/DDBJ databases">
        <title>A high-quality apple genome assembly.</title>
        <authorList>
            <person name="Hu J."/>
        </authorList>
    </citation>
    <scope>NUCLEOTIDE SEQUENCE [LARGE SCALE GENOMIC DNA]</scope>
    <source>
        <strain evidence="13">cv. HFTH1</strain>
        <tissue evidence="12">Young leaf</tissue>
    </source>
</reference>
<dbReference type="GO" id="GO:0005829">
    <property type="term" value="C:cytosol"/>
    <property type="evidence" value="ECO:0007669"/>
    <property type="project" value="TreeGrafter"/>
</dbReference>
<comment type="similarity">
    <text evidence="2">Belongs to the PEPCase type 1 family.</text>
</comment>